<dbReference type="Pfam" id="PF06347">
    <property type="entry name" value="SH3_4"/>
    <property type="match status" value="2"/>
</dbReference>
<feature type="compositionally biased region" description="Low complexity" evidence="1">
    <location>
        <begin position="48"/>
        <end position="60"/>
    </location>
</feature>
<gene>
    <name evidence="2" type="ORF">GGQ67_002524</name>
</gene>
<organism evidence="2 3">
    <name type="scientific">Rhizobium metallidurans</name>
    <dbReference type="NCBI Taxonomy" id="1265931"/>
    <lineage>
        <taxon>Bacteria</taxon>
        <taxon>Pseudomonadati</taxon>
        <taxon>Pseudomonadota</taxon>
        <taxon>Alphaproteobacteria</taxon>
        <taxon>Hyphomicrobiales</taxon>
        <taxon>Rhizobiaceae</taxon>
        <taxon>Rhizobium/Agrobacterium group</taxon>
        <taxon>Rhizobium</taxon>
    </lineage>
</organism>
<reference evidence="2 3" key="1">
    <citation type="submission" date="2020-08" db="EMBL/GenBank/DDBJ databases">
        <title>Genomic Encyclopedia of Type Strains, Phase IV (KMG-IV): sequencing the most valuable type-strain genomes for metagenomic binning, comparative biology and taxonomic classification.</title>
        <authorList>
            <person name="Goeker M."/>
        </authorList>
    </citation>
    <scope>NUCLEOTIDE SEQUENCE [LARGE SCALE GENOMIC DNA]</scope>
    <source>
        <strain evidence="2 3">DSM 26575</strain>
    </source>
</reference>
<dbReference type="Gene3D" id="2.30.30.40">
    <property type="entry name" value="SH3 Domains"/>
    <property type="match status" value="1"/>
</dbReference>
<dbReference type="RefSeq" id="WP_246400170.1">
    <property type="nucleotide sequence ID" value="NZ_JACIDW010000006.1"/>
</dbReference>
<evidence type="ECO:0000313" key="3">
    <source>
        <dbReference type="Proteomes" id="UP000582090"/>
    </source>
</evidence>
<evidence type="ECO:0000313" key="2">
    <source>
        <dbReference type="EMBL" id="MBB3964861.1"/>
    </source>
</evidence>
<accession>A0A7W6CR14</accession>
<keyword evidence="3" id="KW-1185">Reference proteome</keyword>
<sequence length="212" mass="23031">MPRARQERAGPASGPLARHLGQAWGTGWKKTLALCFLGIALTGPSMAASPQSPASVQSPARTDQGLKGRESGLKVPRFVSLRSREARMRVGPSLDYGIAWIYRVPGLPLEIIEEYGNWRQVRDSDGVSGWMHRALLSGKRTAMIGPWAASNVSLRAEPRSSARTLASLAARVRLAINTCDGSWCDVEVPGHDLSGFVRQTALWGVYPNETIK</sequence>
<feature type="region of interest" description="Disordered" evidence="1">
    <location>
        <begin position="48"/>
        <end position="69"/>
    </location>
</feature>
<proteinExistence type="predicted"/>
<dbReference type="EMBL" id="JACIDW010000006">
    <property type="protein sequence ID" value="MBB3964861.1"/>
    <property type="molecule type" value="Genomic_DNA"/>
</dbReference>
<dbReference type="AlphaFoldDB" id="A0A7W6CR14"/>
<name>A0A7W6CR14_9HYPH</name>
<dbReference type="InterPro" id="IPR010466">
    <property type="entry name" value="DUF1058"/>
</dbReference>
<evidence type="ECO:0000256" key="1">
    <source>
        <dbReference type="SAM" id="MobiDB-lite"/>
    </source>
</evidence>
<protein>
    <submittedName>
        <fullName evidence="2">SH3-like domain-containing protein</fullName>
    </submittedName>
</protein>
<comment type="caution">
    <text evidence="2">The sequence shown here is derived from an EMBL/GenBank/DDBJ whole genome shotgun (WGS) entry which is preliminary data.</text>
</comment>
<dbReference type="Proteomes" id="UP000582090">
    <property type="component" value="Unassembled WGS sequence"/>
</dbReference>